<dbReference type="InterPro" id="IPR050626">
    <property type="entry name" value="Peptidase_M16"/>
</dbReference>
<reference evidence="9 10" key="1">
    <citation type="submission" date="2018-09" db="EMBL/GenBank/DDBJ databases">
        <title>Arachidicoccus sp. nov., a bacterium isolated from soil.</title>
        <authorList>
            <person name="Weon H.-Y."/>
            <person name="Kwon S.-W."/>
            <person name="Lee S.A."/>
        </authorList>
    </citation>
    <scope>NUCLEOTIDE SEQUENCE [LARGE SCALE GENOMIC DNA]</scope>
    <source>
        <strain evidence="9 10">KIS59-12</strain>
    </source>
</reference>
<evidence type="ECO:0000313" key="9">
    <source>
        <dbReference type="EMBL" id="AYD47456.1"/>
    </source>
</evidence>
<dbReference type="PANTHER" id="PTHR43690:SF34">
    <property type="entry name" value="ZINC PROTEASE PQQL-LIKE"/>
    <property type="match status" value="1"/>
</dbReference>
<feature type="domain" description="Peptidase M16 C-terminal" evidence="8">
    <location>
        <begin position="699"/>
        <end position="878"/>
    </location>
</feature>
<dbReference type="Pfam" id="PF00675">
    <property type="entry name" value="Peptidase_M16"/>
    <property type="match status" value="1"/>
</dbReference>
<evidence type="ECO:0000313" key="10">
    <source>
        <dbReference type="Proteomes" id="UP000266118"/>
    </source>
</evidence>
<dbReference type="EMBL" id="CP032489">
    <property type="protein sequence ID" value="AYD47456.1"/>
    <property type="molecule type" value="Genomic_DNA"/>
</dbReference>
<evidence type="ECO:0000256" key="4">
    <source>
        <dbReference type="ARBA" id="ARBA00022833"/>
    </source>
</evidence>
<keyword evidence="2" id="KW-0645">Protease</keyword>
<accession>A0A386HPE6</accession>
<keyword evidence="10" id="KW-1185">Reference proteome</keyword>
<evidence type="ECO:0000259" key="8">
    <source>
        <dbReference type="Pfam" id="PF05193"/>
    </source>
</evidence>
<name>A0A386HPE6_9BACT</name>
<keyword evidence="5" id="KW-0482">Metalloprotease</keyword>
<feature type="domain" description="Peptidase M16 N-terminal" evidence="7">
    <location>
        <begin position="57"/>
        <end position="197"/>
    </location>
</feature>
<dbReference type="Pfam" id="PF05193">
    <property type="entry name" value="Peptidase_M16_C"/>
    <property type="match status" value="2"/>
</dbReference>
<feature type="signal peptide" evidence="6">
    <location>
        <begin position="1"/>
        <end position="26"/>
    </location>
</feature>
<dbReference type="RefSeq" id="WP_119986599.1">
    <property type="nucleotide sequence ID" value="NZ_CP032489.1"/>
</dbReference>
<evidence type="ECO:0000256" key="2">
    <source>
        <dbReference type="ARBA" id="ARBA00022670"/>
    </source>
</evidence>
<dbReference type="GO" id="GO:0046872">
    <property type="term" value="F:metal ion binding"/>
    <property type="evidence" value="ECO:0007669"/>
    <property type="project" value="InterPro"/>
</dbReference>
<dbReference type="KEGG" id="ark:D6B99_07470"/>
<evidence type="ECO:0000259" key="7">
    <source>
        <dbReference type="Pfam" id="PF00675"/>
    </source>
</evidence>
<keyword evidence="3" id="KW-0378">Hydrolase</keyword>
<organism evidence="9 10">
    <name type="scientific">Arachidicoccus soli</name>
    <dbReference type="NCBI Taxonomy" id="2341117"/>
    <lineage>
        <taxon>Bacteria</taxon>
        <taxon>Pseudomonadati</taxon>
        <taxon>Bacteroidota</taxon>
        <taxon>Chitinophagia</taxon>
        <taxon>Chitinophagales</taxon>
        <taxon>Chitinophagaceae</taxon>
        <taxon>Arachidicoccus</taxon>
    </lineage>
</organism>
<keyword evidence="4" id="KW-0862">Zinc</keyword>
<feature type="domain" description="Peptidase M16 C-terminal" evidence="8">
    <location>
        <begin position="215"/>
        <end position="298"/>
    </location>
</feature>
<dbReference type="InterPro" id="IPR007863">
    <property type="entry name" value="Peptidase_M16_C"/>
</dbReference>
<dbReference type="Gene3D" id="3.30.830.10">
    <property type="entry name" value="Metalloenzyme, LuxS/M16 peptidase-like"/>
    <property type="match status" value="4"/>
</dbReference>
<evidence type="ECO:0000256" key="1">
    <source>
        <dbReference type="ARBA" id="ARBA00007261"/>
    </source>
</evidence>
<dbReference type="GO" id="GO:0008237">
    <property type="term" value="F:metallopeptidase activity"/>
    <property type="evidence" value="ECO:0007669"/>
    <property type="project" value="UniProtKB-KW"/>
</dbReference>
<dbReference type="InterPro" id="IPR011765">
    <property type="entry name" value="Pept_M16_N"/>
</dbReference>
<dbReference type="AlphaFoldDB" id="A0A386HPE6"/>
<gene>
    <name evidence="9" type="ORF">D6B99_07470</name>
</gene>
<dbReference type="SUPFAM" id="SSF63411">
    <property type="entry name" value="LuxS/MPP-like metallohydrolase"/>
    <property type="match status" value="3"/>
</dbReference>
<dbReference type="PANTHER" id="PTHR43690">
    <property type="entry name" value="NARDILYSIN"/>
    <property type="match status" value="1"/>
</dbReference>
<dbReference type="Proteomes" id="UP000266118">
    <property type="component" value="Chromosome"/>
</dbReference>
<evidence type="ECO:0000256" key="5">
    <source>
        <dbReference type="ARBA" id="ARBA00023049"/>
    </source>
</evidence>
<sequence>MFKKYFVKAFAALVGVLFMMPKLTSAQGPNLTKALAKDTAVTVGQLSNGLTYYIKPNAKPAQKVELRLVVKAGSILENPDQQGLAHFMEHMEFNGLKHYPKNELVDYLQKIGVRFGADLNANTGWDRTYFMVPIPTDNPANLEKGFQIVGDWAGGALITTDEVNEERHVILEELRMRDLNAQTRMLRKFLPDMLNGSRYAYRMSGGKDSIVADANPNLIREFYHDWYRPDLMAVIVVGDITVPEAEAFIKKYFGELKAPKAERARTYYHVEPYTKKQALVVSDSETTSYGYTLMYPAHKVKIDKTIGDYRKGLIKSIFIQCLNRKLRDIAQVSNPPFAGAQFDLSGSIGGITLQDEGMELDVTPIDNLQQSINAAVGALLNVAKYGFSPADIKTSEKAYLPYYENAYQERNDRPSASFTDVYADAFMKGTPLISISSEYNYVKELLPTITEKDINDYAREILVTPKHFFTMVTGPQKGKLVLPTEQGLLNMTNAAFEQQVQKNTEQKTAVNLLSQAPAPGKIVSETKDAALASITYTLSNGIKVTIKPTDFQKDQVLFSGVKYGGTNLYGAADKSNTTFLSSVIGTMGYGQFTPTQLSDFLSGIQANVGVSMSNIADMVSGSSSVKDIKTMLELTYLKLTSPRKDTALLRGWYSKLEARLPLLNADPQNAFKDSLTKFMYSNNPLTPIVIPTQQDMKNIDVDRILNIYKEQFGNAAGFHFFFVGNVNADSLKPLIEKYLASLPVEDIKPTYKDNGLRMVSGDKTFNFYKGSDKKSILLDIYHGDIAYSPELALRANMLGQIMTIELLNIVREEKQWIYSGGVSASVTKLPYGHYSITAQMPCGPENVQNIFTELDREIKGYIENGVSAEDLEKVKKAMIEQYKEEIKNNGTWAAELQQSLFWGSDKNDFLNYEQRVNAVTGEEIKATAGQLLQNNYIKVASFPQK</sequence>
<dbReference type="OrthoDB" id="9811314at2"/>
<protein>
    <submittedName>
        <fullName evidence="9">Insulinase family protein</fullName>
    </submittedName>
</protein>
<comment type="similarity">
    <text evidence="1">Belongs to the peptidase M16 family.</text>
</comment>
<evidence type="ECO:0000256" key="6">
    <source>
        <dbReference type="SAM" id="SignalP"/>
    </source>
</evidence>
<keyword evidence="6" id="KW-0732">Signal</keyword>
<evidence type="ECO:0000256" key="3">
    <source>
        <dbReference type="ARBA" id="ARBA00022801"/>
    </source>
</evidence>
<dbReference type="InterPro" id="IPR011249">
    <property type="entry name" value="Metalloenz_LuxS/M16"/>
</dbReference>
<dbReference type="GO" id="GO:0006508">
    <property type="term" value="P:proteolysis"/>
    <property type="evidence" value="ECO:0007669"/>
    <property type="project" value="UniProtKB-KW"/>
</dbReference>
<feature type="chain" id="PRO_5017356039" evidence="6">
    <location>
        <begin position="27"/>
        <end position="945"/>
    </location>
</feature>
<proteinExistence type="inferred from homology"/>